<protein>
    <submittedName>
        <fullName evidence="3">Uncharacterized protein</fullName>
    </submittedName>
</protein>
<dbReference type="Proteomes" id="UP000256970">
    <property type="component" value="Unassembled WGS sequence"/>
</dbReference>
<name>A0A383W294_TETOB</name>
<sequence length="406" mass="40380">MIKQATVLLLALIFSSSLTSQARAQLAGQANPTEGEVAFAAPPAPEGGADSAQPAACDSPCYVVGDRWPYRNCKAECDPAVCNRGYGVYQARDVCCSPGVAFPDGCSSRPSECWVVESFALRTCVRDDRKCLQGYGVFPNEAACCMTGAAFPNGCANVTKAEQPCWVVDTYWPSRTCRKSRTLCAKESGVQSFPSNEACCAPGGAFGAEGCSAFVPVVPCWLVAEPQYPNRRCRQSNDVALCNRGWGVFQSQEVCCAPGAGFTEGCSTNPTPAAAPATPAAAPAAVPATPAVAPPAPAAAAPAPAVTEPTPAVPATPAAAPAAATPAAATPAAATPAAATPAAATPAAATPAAATPAAATPVAAPAAAVPAVPAAAPAQPFVAVTTPPVNTTPAANATAIPGVAGK</sequence>
<evidence type="ECO:0000313" key="4">
    <source>
        <dbReference type="Proteomes" id="UP000256970"/>
    </source>
</evidence>
<evidence type="ECO:0000256" key="1">
    <source>
        <dbReference type="SAM" id="MobiDB-lite"/>
    </source>
</evidence>
<gene>
    <name evidence="3" type="ORF">BQ4739_LOCUS11472</name>
</gene>
<feature type="compositionally biased region" description="Low complexity" evidence="1">
    <location>
        <begin position="298"/>
        <end position="318"/>
    </location>
</feature>
<feature type="signal peptide" evidence="2">
    <location>
        <begin position="1"/>
        <end position="24"/>
    </location>
</feature>
<keyword evidence="2" id="KW-0732">Signal</keyword>
<feature type="chain" id="PRO_5017054005" evidence="2">
    <location>
        <begin position="25"/>
        <end position="406"/>
    </location>
</feature>
<evidence type="ECO:0000256" key="2">
    <source>
        <dbReference type="SAM" id="SignalP"/>
    </source>
</evidence>
<keyword evidence="4" id="KW-1185">Reference proteome</keyword>
<accession>A0A383W294</accession>
<dbReference type="AlphaFoldDB" id="A0A383W294"/>
<proteinExistence type="predicted"/>
<organism evidence="3 4">
    <name type="scientific">Tetradesmus obliquus</name>
    <name type="common">Green alga</name>
    <name type="synonym">Acutodesmus obliquus</name>
    <dbReference type="NCBI Taxonomy" id="3088"/>
    <lineage>
        <taxon>Eukaryota</taxon>
        <taxon>Viridiplantae</taxon>
        <taxon>Chlorophyta</taxon>
        <taxon>core chlorophytes</taxon>
        <taxon>Chlorophyceae</taxon>
        <taxon>CS clade</taxon>
        <taxon>Sphaeropleales</taxon>
        <taxon>Scenedesmaceae</taxon>
        <taxon>Tetradesmus</taxon>
    </lineage>
</organism>
<dbReference type="EMBL" id="FNXT01001044">
    <property type="protein sequence ID" value="SZX71340.1"/>
    <property type="molecule type" value="Genomic_DNA"/>
</dbReference>
<evidence type="ECO:0000313" key="3">
    <source>
        <dbReference type="EMBL" id="SZX71340.1"/>
    </source>
</evidence>
<reference evidence="3 4" key="1">
    <citation type="submission" date="2016-10" db="EMBL/GenBank/DDBJ databases">
        <authorList>
            <person name="Cai Z."/>
        </authorList>
    </citation>
    <scope>NUCLEOTIDE SEQUENCE [LARGE SCALE GENOMIC DNA]</scope>
</reference>
<feature type="region of interest" description="Disordered" evidence="1">
    <location>
        <begin position="287"/>
        <end position="318"/>
    </location>
</feature>